<keyword evidence="1" id="KW-1133">Transmembrane helix</keyword>
<comment type="caution">
    <text evidence="2">The sequence shown here is derived from an EMBL/GenBank/DDBJ whole genome shotgun (WGS) entry which is preliminary data.</text>
</comment>
<keyword evidence="1" id="KW-0812">Transmembrane</keyword>
<accession>A0A0M1N388</accession>
<feature type="transmembrane region" description="Helical" evidence="1">
    <location>
        <begin position="6"/>
        <end position="29"/>
    </location>
</feature>
<evidence type="ECO:0000313" key="2">
    <source>
        <dbReference type="EMBL" id="KOR76419.1"/>
    </source>
</evidence>
<dbReference type="AlphaFoldDB" id="A0A0M1N388"/>
<protein>
    <submittedName>
        <fullName evidence="2">Uncharacterized protein</fullName>
    </submittedName>
</protein>
<name>A0A0M1N388_9BACL</name>
<keyword evidence="1" id="KW-0472">Membrane</keyword>
<reference evidence="3" key="1">
    <citation type="submission" date="2015-08" db="EMBL/GenBank/DDBJ databases">
        <title>Genome sequencing project for genomic taxonomy and phylogenomics of Bacillus-like bacteria.</title>
        <authorList>
            <person name="Liu B."/>
            <person name="Wang J."/>
            <person name="Zhu Y."/>
            <person name="Liu G."/>
            <person name="Chen Q."/>
            <person name="Chen Z."/>
            <person name="Lan J."/>
            <person name="Che J."/>
            <person name="Ge C."/>
            <person name="Shi H."/>
            <person name="Pan Z."/>
            <person name="Liu X."/>
        </authorList>
    </citation>
    <scope>NUCLEOTIDE SEQUENCE [LARGE SCALE GENOMIC DNA]</scope>
    <source>
        <strain evidence="3">FJAT-22460</strain>
    </source>
</reference>
<dbReference type="EMBL" id="LIUT01000008">
    <property type="protein sequence ID" value="KOR76419.1"/>
    <property type="molecule type" value="Genomic_DNA"/>
</dbReference>
<evidence type="ECO:0000313" key="3">
    <source>
        <dbReference type="Proteomes" id="UP000036932"/>
    </source>
</evidence>
<dbReference type="PATRIC" id="fig|1705565.3.peg.1808"/>
<proteinExistence type="predicted"/>
<organism evidence="2 3">
    <name type="scientific">Paenibacillus solani</name>
    <dbReference type="NCBI Taxonomy" id="1705565"/>
    <lineage>
        <taxon>Bacteria</taxon>
        <taxon>Bacillati</taxon>
        <taxon>Bacillota</taxon>
        <taxon>Bacilli</taxon>
        <taxon>Bacillales</taxon>
        <taxon>Paenibacillaceae</taxon>
        <taxon>Paenibacillus</taxon>
    </lineage>
</organism>
<gene>
    <name evidence="2" type="ORF">AM231_27835</name>
</gene>
<dbReference type="Proteomes" id="UP000036932">
    <property type="component" value="Unassembled WGS sequence"/>
</dbReference>
<sequence>MMKRSSYGALFLMIFYISQVDLAVLIAAASSLKKPRYRFSFNVYKLSLEEFFKQSAQEVSDA</sequence>
<evidence type="ECO:0000256" key="1">
    <source>
        <dbReference type="SAM" id="Phobius"/>
    </source>
</evidence>
<keyword evidence="3" id="KW-1185">Reference proteome</keyword>